<keyword evidence="4 5" id="KW-0472">Membrane</keyword>
<dbReference type="InterPro" id="IPR011701">
    <property type="entry name" value="MFS"/>
</dbReference>
<name>A0A411YHD1_9ACTN</name>
<feature type="transmembrane region" description="Helical" evidence="5">
    <location>
        <begin position="355"/>
        <end position="376"/>
    </location>
</feature>
<dbReference type="SUPFAM" id="SSF103473">
    <property type="entry name" value="MFS general substrate transporter"/>
    <property type="match status" value="1"/>
</dbReference>
<dbReference type="InterPro" id="IPR052952">
    <property type="entry name" value="MFS-Transporter"/>
</dbReference>
<sequence length="418" mass="43080">MATAGSKGTQGHMSDRTSEGRSRAWRVAFGVTLVYVMAISAYTQFALGVLGPLITDDLGLTRTQFGSLTTAIFVVGGLGAPLAGPLVDWLGGRRVLVLLFLVGGLSWAGMAAAPGYVWLLVAAALAGFVRGSSNPVGNQLIQLHGPAQRQGIIMGISKSGAQIGAFLVGVVVPFAAVTFGWRSVLGASVALAVLGLAATFLVIPPDRTRAQLREGADEVAGGVRSLVGWLAPHAFLIGFGTGSVSAYVPLFATERTGMSVAAAGAVISGMAITGIAGRILWGQQGDRFPSPQLPLVLIASFGVVSHGLLATAELGSQTLVWAGTLLFGATAGSWITVGMLAIIRETHVSKTGRASGLVLAMFYGGFSFSPLTFGFLVDTTDLYAVGWSSGAVSFALAALIAWRWHVARRRQPTPAAAT</sequence>
<evidence type="ECO:0000256" key="3">
    <source>
        <dbReference type="ARBA" id="ARBA00022989"/>
    </source>
</evidence>
<dbReference type="PROSITE" id="PS50850">
    <property type="entry name" value="MFS"/>
    <property type="match status" value="1"/>
</dbReference>
<evidence type="ECO:0000256" key="1">
    <source>
        <dbReference type="ARBA" id="ARBA00004651"/>
    </source>
</evidence>
<evidence type="ECO:0000259" key="6">
    <source>
        <dbReference type="PROSITE" id="PS50850"/>
    </source>
</evidence>
<feature type="transmembrane region" description="Helical" evidence="5">
    <location>
        <begin position="260"/>
        <end position="281"/>
    </location>
</feature>
<dbReference type="Proteomes" id="UP000291469">
    <property type="component" value="Chromosome"/>
</dbReference>
<feature type="transmembrane region" description="Helical" evidence="5">
    <location>
        <begin position="382"/>
        <end position="402"/>
    </location>
</feature>
<dbReference type="AlphaFoldDB" id="A0A411YHD1"/>
<dbReference type="Gene3D" id="1.20.1250.20">
    <property type="entry name" value="MFS general substrate transporter like domains"/>
    <property type="match status" value="2"/>
</dbReference>
<protein>
    <submittedName>
        <fullName evidence="7">MFS transporter</fullName>
    </submittedName>
</protein>
<evidence type="ECO:0000256" key="2">
    <source>
        <dbReference type="ARBA" id="ARBA00022692"/>
    </source>
</evidence>
<evidence type="ECO:0000256" key="5">
    <source>
        <dbReference type="SAM" id="Phobius"/>
    </source>
</evidence>
<keyword evidence="2 5" id="KW-0812">Transmembrane</keyword>
<feature type="transmembrane region" description="Helical" evidence="5">
    <location>
        <begin position="27"/>
        <end position="53"/>
    </location>
</feature>
<keyword evidence="3 5" id="KW-1133">Transmembrane helix</keyword>
<evidence type="ECO:0000256" key="4">
    <source>
        <dbReference type="ARBA" id="ARBA00023136"/>
    </source>
</evidence>
<gene>
    <name evidence="7" type="ORF">ER308_13710</name>
</gene>
<dbReference type="InterPro" id="IPR036259">
    <property type="entry name" value="MFS_trans_sf"/>
</dbReference>
<dbReference type="GO" id="GO:0005886">
    <property type="term" value="C:plasma membrane"/>
    <property type="evidence" value="ECO:0007669"/>
    <property type="project" value="UniProtKB-SubCell"/>
</dbReference>
<feature type="transmembrane region" description="Helical" evidence="5">
    <location>
        <begin position="96"/>
        <end position="129"/>
    </location>
</feature>
<comment type="subcellular location">
    <subcellularLocation>
        <location evidence="1">Cell membrane</location>
        <topology evidence="1">Multi-pass membrane protein</topology>
    </subcellularLocation>
</comment>
<keyword evidence="8" id="KW-1185">Reference proteome</keyword>
<feature type="transmembrane region" description="Helical" evidence="5">
    <location>
        <begin position="318"/>
        <end position="343"/>
    </location>
</feature>
<feature type="transmembrane region" description="Helical" evidence="5">
    <location>
        <begin position="187"/>
        <end position="205"/>
    </location>
</feature>
<dbReference type="Pfam" id="PF07690">
    <property type="entry name" value="MFS_1"/>
    <property type="match status" value="1"/>
</dbReference>
<feature type="domain" description="Major facilitator superfamily (MFS) profile" evidence="6">
    <location>
        <begin position="29"/>
        <end position="409"/>
    </location>
</feature>
<feature type="transmembrane region" description="Helical" evidence="5">
    <location>
        <begin position="163"/>
        <end position="181"/>
    </location>
</feature>
<dbReference type="GO" id="GO:0022857">
    <property type="term" value="F:transmembrane transporter activity"/>
    <property type="evidence" value="ECO:0007669"/>
    <property type="project" value="InterPro"/>
</dbReference>
<dbReference type="PANTHER" id="PTHR23527">
    <property type="entry name" value="BLL3282 PROTEIN"/>
    <property type="match status" value="1"/>
</dbReference>
<dbReference type="KEGG" id="erz:ER308_13710"/>
<reference evidence="7 8" key="1">
    <citation type="submission" date="2019-01" db="EMBL/GenBank/DDBJ databases">
        <title>Egibacter rhizosphaerae EGI 80759T.</title>
        <authorList>
            <person name="Chen D.-D."/>
            <person name="Tian Y."/>
            <person name="Jiao J.-Y."/>
            <person name="Zhang X.-T."/>
            <person name="Zhang Y.-G."/>
            <person name="Zhang Y."/>
            <person name="Xiao M."/>
            <person name="Shu W.-S."/>
            <person name="Li W.-J."/>
        </authorList>
    </citation>
    <scope>NUCLEOTIDE SEQUENCE [LARGE SCALE GENOMIC DNA]</scope>
    <source>
        <strain evidence="7 8">EGI 80759</strain>
    </source>
</reference>
<dbReference type="EMBL" id="CP036402">
    <property type="protein sequence ID" value="QBI20516.1"/>
    <property type="molecule type" value="Genomic_DNA"/>
</dbReference>
<dbReference type="OrthoDB" id="7030876at2"/>
<accession>A0A411YHD1</accession>
<evidence type="ECO:0000313" key="8">
    <source>
        <dbReference type="Proteomes" id="UP000291469"/>
    </source>
</evidence>
<proteinExistence type="predicted"/>
<organism evidence="7 8">
    <name type="scientific">Egibacter rhizosphaerae</name>
    <dbReference type="NCBI Taxonomy" id="1670831"/>
    <lineage>
        <taxon>Bacteria</taxon>
        <taxon>Bacillati</taxon>
        <taxon>Actinomycetota</taxon>
        <taxon>Nitriliruptoria</taxon>
        <taxon>Egibacterales</taxon>
        <taxon>Egibacteraceae</taxon>
        <taxon>Egibacter</taxon>
    </lineage>
</organism>
<feature type="transmembrane region" description="Helical" evidence="5">
    <location>
        <begin position="293"/>
        <end position="312"/>
    </location>
</feature>
<dbReference type="PANTHER" id="PTHR23527:SF1">
    <property type="entry name" value="BLL3282 PROTEIN"/>
    <property type="match status" value="1"/>
</dbReference>
<feature type="transmembrane region" description="Helical" evidence="5">
    <location>
        <begin position="226"/>
        <end position="248"/>
    </location>
</feature>
<dbReference type="InterPro" id="IPR020846">
    <property type="entry name" value="MFS_dom"/>
</dbReference>
<feature type="transmembrane region" description="Helical" evidence="5">
    <location>
        <begin position="65"/>
        <end position="84"/>
    </location>
</feature>
<evidence type="ECO:0000313" key="7">
    <source>
        <dbReference type="EMBL" id="QBI20516.1"/>
    </source>
</evidence>